<dbReference type="AlphaFoldDB" id="A0A5R8QCL5"/>
<name>A0A5R8QCL5_9FIRM</name>
<dbReference type="EMBL" id="VBWP01000004">
    <property type="protein sequence ID" value="TLG74248.1"/>
    <property type="molecule type" value="Genomic_DNA"/>
</dbReference>
<sequence length="238" mass="25710">MQSKTNQFIISGKGLIPEGNFDYVKVNGSGKAFKPVTIKLLEINGNLTAMAPIIAEVINITGTGKFRELTSEKFSVYGGASIDGPSSIEHLNIRGNFKSTGNISSNRIDVYGKLRCTGEIEAENVMTEGAIVAELVNAENITMNVWHRSTISIIQATSIQVFKNPLHKVSEFFSTRDGFCLVVNEIEADRISLVATKAQIVRGEDVTIGEGCNIELVEYTGTLTVAPGAIVKSQVKVI</sequence>
<organism evidence="1 2">
    <name type="scientific">Culicoidibacter larvae</name>
    <dbReference type="NCBI Taxonomy" id="2579976"/>
    <lineage>
        <taxon>Bacteria</taxon>
        <taxon>Bacillati</taxon>
        <taxon>Bacillota</taxon>
        <taxon>Culicoidibacteria</taxon>
        <taxon>Culicoidibacterales</taxon>
        <taxon>Culicoidibacteraceae</taxon>
        <taxon>Culicoidibacter</taxon>
    </lineage>
</organism>
<accession>A0A5R8QCL5</accession>
<evidence type="ECO:0000313" key="1">
    <source>
        <dbReference type="EMBL" id="TLG74248.1"/>
    </source>
</evidence>
<proteinExistence type="predicted"/>
<evidence type="ECO:0000313" key="2">
    <source>
        <dbReference type="Proteomes" id="UP000306912"/>
    </source>
</evidence>
<dbReference type="InParanoid" id="A0A5R8QCL5"/>
<protein>
    <submittedName>
        <fullName evidence="1">Uncharacterized protein</fullName>
    </submittedName>
</protein>
<dbReference type="Proteomes" id="UP000306912">
    <property type="component" value="Unassembled WGS sequence"/>
</dbReference>
<reference evidence="1 2" key="1">
    <citation type="submission" date="2019-05" db="EMBL/GenBank/DDBJ databases">
        <title>Culicoidintestinum kansasii gen. nov., sp. nov. from the gastrointestinal tract of the biting midge, Culicoides sonorensis.</title>
        <authorList>
            <person name="Neupane S."/>
            <person name="Ghosh A."/>
            <person name="Gunther S."/>
            <person name="Martin K."/>
            <person name="Zurek L."/>
        </authorList>
    </citation>
    <scope>NUCLEOTIDE SEQUENCE [LARGE SCALE GENOMIC DNA]</scope>
    <source>
        <strain evidence="1 2">CS-1</strain>
    </source>
</reference>
<dbReference type="RefSeq" id="WP_171014960.1">
    <property type="nucleotide sequence ID" value="NZ_VBWP01000004.1"/>
</dbReference>
<comment type="caution">
    <text evidence="1">The sequence shown here is derived from an EMBL/GenBank/DDBJ whole genome shotgun (WGS) entry which is preliminary data.</text>
</comment>
<keyword evidence="2" id="KW-1185">Reference proteome</keyword>
<gene>
    <name evidence="1" type="ORF">FEZ08_05955</name>
</gene>